<evidence type="ECO:0000313" key="11">
    <source>
        <dbReference type="EMBL" id="KAK6926346.1"/>
    </source>
</evidence>
<dbReference type="FunFam" id="1.20.58.1520:FF:000002">
    <property type="entry name" value="65-kDa microtubule-associated protein 6"/>
    <property type="match status" value="1"/>
</dbReference>
<gene>
    <name evidence="11" type="ORF">RJ641_008065</name>
</gene>
<evidence type="ECO:0000256" key="1">
    <source>
        <dbReference type="ARBA" id="ARBA00004123"/>
    </source>
</evidence>
<keyword evidence="12" id="KW-1185">Reference proteome</keyword>
<comment type="similarity">
    <text evidence="3">Belongs to the MAP65/ASE1 family.</text>
</comment>
<dbReference type="GO" id="GO:0005634">
    <property type="term" value="C:nucleus"/>
    <property type="evidence" value="ECO:0007669"/>
    <property type="project" value="UniProtKB-SubCell"/>
</dbReference>
<dbReference type="AlphaFoldDB" id="A0AAN8VA57"/>
<evidence type="ECO:0000256" key="2">
    <source>
        <dbReference type="ARBA" id="ARBA00004245"/>
    </source>
</evidence>
<evidence type="ECO:0000256" key="5">
    <source>
        <dbReference type="ARBA" id="ARBA00022553"/>
    </source>
</evidence>
<feature type="compositionally biased region" description="Polar residues" evidence="10">
    <location>
        <begin position="716"/>
        <end position="726"/>
    </location>
</feature>
<evidence type="ECO:0000256" key="9">
    <source>
        <dbReference type="SAM" id="Coils"/>
    </source>
</evidence>
<organism evidence="11 12">
    <name type="scientific">Dillenia turbinata</name>
    <dbReference type="NCBI Taxonomy" id="194707"/>
    <lineage>
        <taxon>Eukaryota</taxon>
        <taxon>Viridiplantae</taxon>
        <taxon>Streptophyta</taxon>
        <taxon>Embryophyta</taxon>
        <taxon>Tracheophyta</taxon>
        <taxon>Spermatophyta</taxon>
        <taxon>Magnoliopsida</taxon>
        <taxon>eudicotyledons</taxon>
        <taxon>Gunneridae</taxon>
        <taxon>Pentapetalae</taxon>
        <taxon>Dilleniales</taxon>
        <taxon>Dilleniaceae</taxon>
        <taxon>Dillenia</taxon>
    </lineage>
</organism>
<dbReference type="Proteomes" id="UP001370490">
    <property type="component" value="Unassembled WGS sequence"/>
</dbReference>
<evidence type="ECO:0000256" key="7">
    <source>
        <dbReference type="ARBA" id="ARBA00023212"/>
    </source>
</evidence>
<dbReference type="InterPro" id="IPR007145">
    <property type="entry name" value="MAP65_Ase1_PRC1"/>
</dbReference>
<reference evidence="11 12" key="1">
    <citation type="submission" date="2023-12" db="EMBL/GenBank/DDBJ databases">
        <title>A high-quality genome assembly for Dillenia turbinata (Dilleniales).</title>
        <authorList>
            <person name="Chanderbali A."/>
        </authorList>
    </citation>
    <scope>NUCLEOTIDE SEQUENCE [LARGE SCALE GENOMIC DNA]</scope>
    <source>
        <strain evidence="11">LSX21</strain>
        <tissue evidence="11">Leaf</tissue>
    </source>
</reference>
<keyword evidence="5" id="KW-0597">Phosphoprotein</keyword>
<dbReference type="EMBL" id="JBAMMX010000015">
    <property type="protein sequence ID" value="KAK6926346.1"/>
    <property type="molecule type" value="Genomic_DNA"/>
</dbReference>
<dbReference type="Gene3D" id="1.20.58.1520">
    <property type="match status" value="1"/>
</dbReference>
<dbReference type="GO" id="GO:0005874">
    <property type="term" value="C:microtubule"/>
    <property type="evidence" value="ECO:0007669"/>
    <property type="project" value="UniProtKB-KW"/>
</dbReference>
<comment type="caution">
    <text evidence="11">The sequence shown here is derived from an EMBL/GenBank/DDBJ whole genome shotgun (WGS) entry which is preliminary data.</text>
</comment>
<keyword evidence="6" id="KW-0493">Microtubule</keyword>
<accession>A0AAN8VA57</accession>
<name>A0AAN8VA57_9MAGN</name>
<keyword evidence="7" id="KW-0206">Cytoskeleton</keyword>
<feature type="coiled-coil region" evidence="9">
    <location>
        <begin position="158"/>
        <end position="185"/>
    </location>
</feature>
<evidence type="ECO:0000256" key="8">
    <source>
        <dbReference type="ARBA" id="ARBA00023242"/>
    </source>
</evidence>
<keyword evidence="4" id="KW-0963">Cytoplasm</keyword>
<evidence type="ECO:0000256" key="3">
    <source>
        <dbReference type="ARBA" id="ARBA00006187"/>
    </source>
</evidence>
<protein>
    <submittedName>
        <fullName evidence="11">Uncharacterized protein</fullName>
    </submittedName>
</protein>
<dbReference type="GO" id="GO:0008017">
    <property type="term" value="F:microtubule binding"/>
    <property type="evidence" value="ECO:0007669"/>
    <property type="project" value="InterPro"/>
</dbReference>
<feature type="coiled-coil region" evidence="9">
    <location>
        <begin position="49"/>
        <end position="76"/>
    </location>
</feature>
<dbReference type="GO" id="GO:0005737">
    <property type="term" value="C:cytoplasm"/>
    <property type="evidence" value="ECO:0007669"/>
    <property type="project" value="TreeGrafter"/>
</dbReference>
<sequence length="804" mass="90574">MSGIQGDPLLQLETTCGSLLYELQIIWDEVGESDGDRDKMLLELEQECLEVYRRKVDQANRCRAQLRQAIADSEAELATICSAIGEPPLHIRQIQSDKKAGSLKEEFRVILPQLEEMRKRKIDRRNQFLEVLEQIQKISTEINGTRGYKSSSLLVDESDLSSRRLEELQRKLQELQKEKSDRLKTVLDHLSTLNSLSLVLGMDFKCIISEIHPSLGDEGAKCISNETTEKLAAAIKHLGEVKVERMQRIQDLATTMLELWNLMDTPVEEQQMFHNITSNIAASEHEITEPNILSLEFITYVETEVSRLEELKASKMKELVLKKRSELEEICRKTHIVPEADSGMEYVIEALESGAVDPACVLEQIELQIAKVKEEAFSRKEILEKVEKWVAACEEECWLEEYNRDDNRYNAGRGAHLILKRAEKARSMINKIPAMVEALASKTTQWERERGIEFTYDGIRLLSMLEQYNILRQEKEQERQRQRDQKKLQGQLIAEQEALYGSKPSPSKPQSARKGPRVSTGGASNRRLSLGGAMLQTPKADPVHPTKATPHTRPIKKSDRSLNSEFNHTHDNGVAALSAGRRGLDIAGLPVKKHSFNSANASGPESPMIRKPFSPICSTASSKTDMTSLAEDLNSTHNEVMQKLFPAKIMNLTTPSKIASVQDEENRNYNTLPVMTPSKTTHAADADVMQKTYLVKNMQLTTPSKTSSVPDEENRNLNTLPISTPKTPYATDGEDRTPKAMPILVPTTPSTVSVPMQTALTPAPRTVSLANGFEEIQEEIEYSFEERRFGFVLPRSHPKPVIQV</sequence>
<keyword evidence="8" id="KW-0539">Nucleus</keyword>
<keyword evidence="9" id="KW-0175">Coiled coil</keyword>
<dbReference type="GO" id="GO:0005819">
    <property type="term" value="C:spindle"/>
    <property type="evidence" value="ECO:0007669"/>
    <property type="project" value="TreeGrafter"/>
</dbReference>
<feature type="region of interest" description="Disordered" evidence="10">
    <location>
        <begin position="702"/>
        <end position="749"/>
    </location>
</feature>
<dbReference type="Pfam" id="PF03999">
    <property type="entry name" value="MAP65_ASE1"/>
    <property type="match status" value="1"/>
</dbReference>
<evidence type="ECO:0000313" key="12">
    <source>
        <dbReference type="Proteomes" id="UP001370490"/>
    </source>
</evidence>
<feature type="region of interest" description="Disordered" evidence="10">
    <location>
        <begin position="496"/>
        <end position="565"/>
    </location>
</feature>
<dbReference type="PANTHER" id="PTHR19321:SF49">
    <property type="entry name" value="MICROTUBULE ASSOCIATED PROTEIN, MAP65_ASE1 FAMILY PROTEIN"/>
    <property type="match status" value="1"/>
</dbReference>
<comment type="subcellular location">
    <subcellularLocation>
        <location evidence="2">Cytoplasm</location>
        <location evidence="2">Cytoskeleton</location>
    </subcellularLocation>
    <subcellularLocation>
        <location evidence="1">Nucleus</location>
    </subcellularLocation>
</comment>
<evidence type="ECO:0000256" key="6">
    <source>
        <dbReference type="ARBA" id="ARBA00022701"/>
    </source>
</evidence>
<dbReference type="PANTHER" id="PTHR19321">
    <property type="entry name" value="PROTEIN REGULATOR OF CYTOKINESIS 1 PRC1-RELATED"/>
    <property type="match status" value="1"/>
</dbReference>
<feature type="compositionally biased region" description="Basic and acidic residues" evidence="10">
    <location>
        <begin position="556"/>
        <end position="565"/>
    </location>
</feature>
<proteinExistence type="inferred from homology"/>
<evidence type="ECO:0000256" key="4">
    <source>
        <dbReference type="ARBA" id="ARBA00022490"/>
    </source>
</evidence>
<evidence type="ECO:0000256" key="10">
    <source>
        <dbReference type="SAM" id="MobiDB-lite"/>
    </source>
</evidence>
<dbReference type="GO" id="GO:0000226">
    <property type="term" value="P:microtubule cytoskeleton organization"/>
    <property type="evidence" value="ECO:0007669"/>
    <property type="project" value="InterPro"/>
</dbReference>